<protein>
    <submittedName>
        <fullName evidence="2">SHOCT domain-containing protein</fullName>
    </submittedName>
</protein>
<evidence type="ECO:0000313" key="3">
    <source>
        <dbReference type="Proteomes" id="UP001596072"/>
    </source>
</evidence>
<gene>
    <name evidence="2" type="ORF">ACFPQB_15910</name>
</gene>
<sequence length="211" mass="23062">MTIASRDVPRPPSLLRSVVPVTLFALVCGVVGPIFLVMGLVAGGDEGNGWLLPSGIVITALDIVLGVLIGTGRYRSQQKLYRLRLRGRPAHGQVLSFDQTGVRINDQPVVALRLRIHGNDLTPFDAERKVVVPEIRLPLLYAGDLPVLVDPESKEWEIDWSSARTVTPAAAPSGDTRSAAERLAELDDLLRQDLVSREEYDAARARILDEV</sequence>
<proteinExistence type="predicted"/>
<dbReference type="Proteomes" id="UP001596072">
    <property type="component" value="Unassembled WGS sequence"/>
</dbReference>
<accession>A0ABW0ZPK6</accession>
<keyword evidence="3" id="KW-1185">Reference proteome</keyword>
<organism evidence="2 3">
    <name type="scientific">Nocardioides vastitatis</name>
    <dbReference type="NCBI Taxonomy" id="2568655"/>
    <lineage>
        <taxon>Bacteria</taxon>
        <taxon>Bacillati</taxon>
        <taxon>Actinomycetota</taxon>
        <taxon>Actinomycetes</taxon>
        <taxon>Propionibacteriales</taxon>
        <taxon>Nocardioidaceae</taxon>
        <taxon>Nocardioides</taxon>
    </lineage>
</organism>
<keyword evidence="1" id="KW-1133">Transmembrane helix</keyword>
<dbReference type="EMBL" id="JBHSNS010000008">
    <property type="protein sequence ID" value="MFC5730410.1"/>
    <property type="molecule type" value="Genomic_DNA"/>
</dbReference>
<feature type="transmembrane region" description="Helical" evidence="1">
    <location>
        <begin position="21"/>
        <end position="44"/>
    </location>
</feature>
<name>A0ABW0ZPK6_9ACTN</name>
<reference evidence="3" key="1">
    <citation type="journal article" date="2019" name="Int. J. Syst. Evol. Microbiol.">
        <title>The Global Catalogue of Microorganisms (GCM) 10K type strain sequencing project: providing services to taxonomists for standard genome sequencing and annotation.</title>
        <authorList>
            <consortium name="The Broad Institute Genomics Platform"/>
            <consortium name="The Broad Institute Genome Sequencing Center for Infectious Disease"/>
            <person name="Wu L."/>
            <person name="Ma J."/>
        </authorList>
    </citation>
    <scope>NUCLEOTIDE SEQUENCE [LARGE SCALE GENOMIC DNA]</scope>
    <source>
        <strain evidence="3">YIM 94188</strain>
    </source>
</reference>
<dbReference type="RefSeq" id="WP_136432677.1">
    <property type="nucleotide sequence ID" value="NZ_JBHSNS010000008.1"/>
</dbReference>
<evidence type="ECO:0000313" key="2">
    <source>
        <dbReference type="EMBL" id="MFC5730410.1"/>
    </source>
</evidence>
<keyword evidence="1" id="KW-0472">Membrane</keyword>
<evidence type="ECO:0000256" key="1">
    <source>
        <dbReference type="SAM" id="Phobius"/>
    </source>
</evidence>
<comment type="caution">
    <text evidence="2">The sequence shown here is derived from an EMBL/GenBank/DDBJ whole genome shotgun (WGS) entry which is preliminary data.</text>
</comment>
<keyword evidence="1" id="KW-0812">Transmembrane</keyword>
<feature type="transmembrane region" description="Helical" evidence="1">
    <location>
        <begin position="50"/>
        <end position="74"/>
    </location>
</feature>